<dbReference type="PROSITE" id="PS51192">
    <property type="entry name" value="HELICASE_ATP_BIND_1"/>
    <property type="match status" value="1"/>
</dbReference>
<evidence type="ECO:0000256" key="11">
    <source>
        <dbReference type="ARBA" id="ARBA00037698"/>
    </source>
</evidence>
<evidence type="ECO:0000313" key="22">
    <source>
        <dbReference type="Proteomes" id="UP000187455"/>
    </source>
</evidence>
<evidence type="ECO:0000256" key="10">
    <source>
        <dbReference type="ARBA" id="ARBA00023242"/>
    </source>
</evidence>
<protein>
    <recommendedName>
        <fullName evidence="13">ATP-dependent RNA helicase SUB2</fullName>
        <ecNumber evidence="2">3.6.4.13</ecNumber>
    </recommendedName>
    <alternativeName>
        <fullName evidence="14">ATP-dependent RNA helicase sub2</fullName>
    </alternativeName>
</protein>
<evidence type="ECO:0000256" key="15">
    <source>
        <dbReference type="ARBA" id="ARBA00047984"/>
    </source>
</evidence>
<feature type="domain" description="Helicase C-terminal" evidence="19">
    <location>
        <begin position="288"/>
        <end position="433"/>
    </location>
</feature>
<dbReference type="GO" id="GO:0003676">
    <property type="term" value="F:nucleic acid binding"/>
    <property type="evidence" value="ECO:0007669"/>
    <property type="project" value="InterPro"/>
</dbReference>
<evidence type="ECO:0000256" key="6">
    <source>
        <dbReference type="ARBA" id="ARBA00022806"/>
    </source>
</evidence>
<dbReference type="Pfam" id="PF00271">
    <property type="entry name" value="Helicase_C"/>
    <property type="match status" value="1"/>
</dbReference>
<keyword evidence="5" id="KW-0378">Hydrolase</keyword>
<comment type="subcellular location">
    <subcellularLocation>
        <location evidence="1">Nucleus</location>
    </subcellularLocation>
</comment>
<dbReference type="FunFam" id="3.40.50.300:FF:000168">
    <property type="entry name" value="DEAD-box ATP-dependent RNA helicase 56-like"/>
    <property type="match status" value="1"/>
</dbReference>
<name>A0A1R0H519_9FUNG</name>
<feature type="domain" description="Helicase ATP-binding" evidence="18">
    <location>
        <begin position="85"/>
        <end position="260"/>
    </location>
</feature>
<keyword evidence="6 21" id="KW-0347">Helicase</keyword>
<organism evidence="21 22">
    <name type="scientific">Smittium mucronatum</name>
    <dbReference type="NCBI Taxonomy" id="133383"/>
    <lineage>
        <taxon>Eukaryota</taxon>
        <taxon>Fungi</taxon>
        <taxon>Fungi incertae sedis</taxon>
        <taxon>Zoopagomycota</taxon>
        <taxon>Kickxellomycotina</taxon>
        <taxon>Harpellomycetes</taxon>
        <taxon>Harpellales</taxon>
        <taxon>Legeriomycetaceae</taxon>
        <taxon>Smittium</taxon>
    </lineage>
</organism>
<evidence type="ECO:0000256" key="4">
    <source>
        <dbReference type="ARBA" id="ARBA00022741"/>
    </source>
</evidence>
<dbReference type="GO" id="GO:0008380">
    <property type="term" value="P:RNA splicing"/>
    <property type="evidence" value="ECO:0007669"/>
    <property type="project" value="UniProtKB-KW"/>
</dbReference>
<dbReference type="InterPro" id="IPR011545">
    <property type="entry name" value="DEAD/DEAH_box_helicase_dom"/>
</dbReference>
<evidence type="ECO:0000256" key="13">
    <source>
        <dbReference type="ARBA" id="ARBA00040177"/>
    </source>
</evidence>
<keyword evidence="4" id="KW-0547">Nucleotide-binding</keyword>
<sequence length="437" mass="49763">MADHADDLIDYEDDEALQQELVENGNKDQDSLNSTEKAVDGKDKKGSYVGVHSTTFRDFLLKPELLRAIVDCGFEHPSEVQQECIPQAILGLDVLCQAKSGLGKTAVFVLATLQQLEPIDGDVSVIVICHTRELAYQIKNEYTRFSKYMPAVRTEVFYGGTQYKKDQELLKDKERCPHIVVGTPGRILALCRDKFLRSGAIKHFILDECDKMLEQLDMRRDIQDIFRTTPQNKQTMMFSATLSKEIRPVCRKFLHNALEIFVDDETKLTLHGLQQYYVSLTENTKNKQLSDLLDSLDFNQVVIFVKSASRANQLNKLLIACNFPSVCIHSQLKQEERIARYKAFKDFDKRVMVATDIFGRGIDIERVNVVINYDMSEDADSYLHRVGRAGRFGTKGLAITFVSSDEDKKVLESVQERFEVDIPALPEKIESSTYMTS</sequence>
<feature type="short sequence motif" description="Q motif" evidence="16">
    <location>
        <begin position="54"/>
        <end position="82"/>
    </location>
</feature>
<feature type="region of interest" description="Disordered" evidence="17">
    <location>
        <begin position="21"/>
        <end position="44"/>
    </location>
</feature>
<keyword evidence="3" id="KW-0507">mRNA processing</keyword>
<dbReference type="PROSITE" id="PS51194">
    <property type="entry name" value="HELICASE_CTER"/>
    <property type="match status" value="1"/>
</dbReference>
<evidence type="ECO:0000256" key="2">
    <source>
        <dbReference type="ARBA" id="ARBA00012552"/>
    </source>
</evidence>
<evidence type="ECO:0000259" key="18">
    <source>
        <dbReference type="PROSITE" id="PS51192"/>
    </source>
</evidence>
<evidence type="ECO:0000256" key="12">
    <source>
        <dbReference type="ARBA" id="ARBA00038213"/>
    </source>
</evidence>
<proteinExistence type="inferred from homology"/>
<dbReference type="SUPFAM" id="SSF52540">
    <property type="entry name" value="P-loop containing nucleoside triphosphate hydrolases"/>
    <property type="match status" value="1"/>
</dbReference>
<evidence type="ECO:0000256" key="5">
    <source>
        <dbReference type="ARBA" id="ARBA00022801"/>
    </source>
</evidence>
<dbReference type="SMART" id="SM00487">
    <property type="entry name" value="DEXDc"/>
    <property type="match status" value="1"/>
</dbReference>
<evidence type="ECO:0000256" key="14">
    <source>
        <dbReference type="ARBA" id="ARBA00040402"/>
    </source>
</evidence>
<dbReference type="GO" id="GO:0003724">
    <property type="term" value="F:RNA helicase activity"/>
    <property type="evidence" value="ECO:0007669"/>
    <property type="project" value="UniProtKB-EC"/>
</dbReference>
<evidence type="ECO:0000256" key="7">
    <source>
        <dbReference type="ARBA" id="ARBA00022816"/>
    </source>
</evidence>
<comment type="caution">
    <text evidence="21">The sequence shown here is derived from an EMBL/GenBank/DDBJ whole genome shotgun (WGS) entry which is preliminary data.</text>
</comment>
<dbReference type="EC" id="3.6.4.13" evidence="2"/>
<keyword evidence="7" id="KW-0813">Transport</keyword>
<keyword evidence="8" id="KW-0067">ATP-binding</keyword>
<keyword evidence="22" id="KW-1185">Reference proteome</keyword>
<feature type="domain" description="DEAD-box RNA helicase Q" evidence="20">
    <location>
        <begin position="54"/>
        <end position="82"/>
    </location>
</feature>
<dbReference type="Gene3D" id="3.40.50.300">
    <property type="entry name" value="P-loop containing nucleotide triphosphate hydrolases"/>
    <property type="match status" value="2"/>
</dbReference>
<dbReference type="PANTHER" id="PTHR47958">
    <property type="entry name" value="ATP-DEPENDENT RNA HELICASE DBP3"/>
    <property type="match status" value="1"/>
</dbReference>
<dbReference type="STRING" id="133383.A0A1R0H519"/>
<dbReference type="PROSITE" id="PS51195">
    <property type="entry name" value="Q_MOTIF"/>
    <property type="match status" value="1"/>
</dbReference>
<dbReference type="InterPro" id="IPR014001">
    <property type="entry name" value="Helicase_ATP-bd"/>
</dbReference>
<keyword evidence="9" id="KW-0508">mRNA splicing</keyword>
<dbReference type="CDD" id="cd18787">
    <property type="entry name" value="SF2_C_DEAD"/>
    <property type="match status" value="1"/>
</dbReference>
<evidence type="ECO:0000256" key="17">
    <source>
        <dbReference type="SAM" id="MobiDB-lite"/>
    </source>
</evidence>
<dbReference type="InterPro" id="IPR027417">
    <property type="entry name" value="P-loop_NTPase"/>
</dbReference>
<gene>
    <name evidence="21" type="ORF">AYI68_g1661</name>
</gene>
<comment type="catalytic activity">
    <reaction evidence="15">
        <text>ATP + H2O = ADP + phosphate + H(+)</text>
        <dbReference type="Rhea" id="RHEA:13065"/>
        <dbReference type="ChEBI" id="CHEBI:15377"/>
        <dbReference type="ChEBI" id="CHEBI:15378"/>
        <dbReference type="ChEBI" id="CHEBI:30616"/>
        <dbReference type="ChEBI" id="CHEBI:43474"/>
        <dbReference type="ChEBI" id="CHEBI:456216"/>
        <dbReference type="EC" id="3.6.4.13"/>
    </reaction>
</comment>
<keyword evidence="10" id="KW-0539">Nucleus</keyword>
<dbReference type="Proteomes" id="UP000187455">
    <property type="component" value="Unassembled WGS sequence"/>
</dbReference>
<dbReference type="InterPro" id="IPR014014">
    <property type="entry name" value="RNA_helicase_DEAD_Q_motif"/>
</dbReference>
<evidence type="ECO:0000313" key="21">
    <source>
        <dbReference type="EMBL" id="OLY84178.1"/>
    </source>
</evidence>
<dbReference type="GO" id="GO:0016787">
    <property type="term" value="F:hydrolase activity"/>
    <property type="evidence" value="ECO:0007669"/>
    <property type="project" value="UniProtKB-KW"/>
</dbReference>
<comment type="similarity">
    <text evidence="12">Belongs to the DEAD box helicase family. DECD subfamily.</text>
</comment>
<reference evidence="21 22" key="1">
    <citation type="journal article" date="2016" name="Mol. Biol. Evol.">
        <title>Genome-Wide Survey of Gut Fungi (Harpellales) Reveals the First Horizontally Transferred Ubiquitin Gene from a Mosquito Host.</title>
        <authorList>
            <person name="Wang Y."/>
            <person name="White M.M."/>
            <person name="Kvist S."/>
            <person name="Moncalvo J.M."/>
        </authorList>
    </citation>
    <scope>NUCLEOTIDE SEQUENCE [LARGE SCALE GENOMIC DNA]</scope>
    <source>
        <strain evidence="21 22">ALG-7-W6</strain>
    </source>
</reference>
<dbReference type="InterPro" id="IPR001650">
    <property type="entry name" value="Helicase_C-like"/>
</dbReference>
<dbReference type="GO" id="GO:0005524">
    <property type="term" value="F:ATP binding"/>
    <property type="evidence" value="ECO:0007669"/>
    <property type="project" value="UniProtKB-KW"/>
</dbReference>
<evidence type="ECO:0000256" key="1">
    <source>
        <dbReference type="ARBA" id="ARBA00004123"/>
    </source>
</evidence>
<keyword evidence="3" id="KW-0747">Spliceosome</keyword>
<accession>A0A1R0H519</accession>
<dbReference type="SMART" id="SM00490">
    <property type="entry name" value="HELICc"/>
    <property type="match status" value="1"/>
</dbReference>
<dbReference type="AlphaFoldDB" id="A0A1R0H519"/>
<evidence type="ECO:0000256" key="16">
    <source>
        <dbReference type="PROSITE-ProRule" id="PRU00552"/>
    </source>
</evidence>
<evidence type="ECO:0000259" key="19">
    <source>
        <dbReference type="PROSITE" id="PS51194"/>
    </source>
</evidence>
<dbReference type="CDD" id="cd17950">
    <property type="entry name" value="DEADc_DDX39"/>
    <property type="match status" value="1"/>
</dbReference>
<dbReference type="EMBL" id="LSSL01000593">
    <property type="protein sequence ID" value="OLY84178.1"/>
    <property type="molecule type" value="Genomic_DNA"/>
</dbReference>
<dbReference type="OrthoDB" id="10265785at2759"/>
<dbReference type="FunFam" id="3.40.50.300:FF:000111">
    <property type="entry name" value="DEAD-box ATP-dependent RNA helicase"/>
    <property type="match status" value="1"/>
</dbReference>
<dbReference type="GO" id="GO:0005681">
    <property type="term" value="C:spliceosomal complex"/>
    <property type="evidence" value="ECO:0007669"/>
    <property type="project" value="UniProtKB-KW"/>
</dbReference>
<evidence type="ECO:0000259" key="20">
    <source>
        <dbReference type="PROSITE" id="PS51195"/>
    </source>
</evidence>
<dbReference type="Pfam" id="PF00270">
    <property type="entry name" value="DEAD"/>
    <property type="match status" value="1"/>
</dbReference>
<dbReference type="GO" id="GO:0051028">
    <property type="term" value="P:mRNA transport"/>
    <property type="evidence" value="ECO:0007669"/>
    <property type="project" value="UniProtKB-KW"/>
</dbReference>
<evidence type="ECO:0000256" key="8">
    <source>
        <dbReference type="ARBA" id="ARBA00022840"/>
    </source>
</evidence>
<keyword evidence="7" id="KW-0509">mRNA transport</keyword>
<comment type="function">
    <text evidence="11">ATP-binding RNA helicase involved in transcription elongation and required for the export of mRNA out of the nucleus. SUB2 also plays a role in pre-mRNA splicing and spliceosome assembly. May be involved in rDNA and telomeric silencing, and maintenance of genome integrity.</text>
</comment>
<evidence type="ECO:0000256" key="9">
    <source>
        <dbReference type="ARBA" id="ARBA00023187"/>
    </source>
</evidence>
<evidence type="ECO:0000256" key="3">
    <source>
        <dbReference type="ARBA" id="ARBA00022728"/>
    </source>
</evidence>